<dbReference type="EMBL" id="ADLK01000049">
    <property type="protein sequence ID" value="KMW12490.1"/>
    <property type="molecule type" value="Genomic_DNA"/>
</dbReference>
<dbReference type="GeneID" id="93165926"/>
<sequence>MPKIIFTSRYLRDAPPEQLGNYVKYIGTREGVEKIDESKGHLPATAAQKKLIVQLLRDLPKARAMLEYEDYRLHPTRRNASEFISTALEWNLDLLSKRENYVDYLANRPHVERIGEHGLFTDAGKPVVIARVQEEVKAHKGPVWTHVVSLKREDAARLGYDSGKQWMELLRSKRAMFCKQMKIDSENLRWYAAFHNESYHPHVHVMVYSAKDHDGFLTEPAIEAMRSELAHDIFRQDFANLYGVQNAAREGLKKEAEQTVKRLIQEIQSGTCQNQKIEKQIHRLSKRLQRTNGKKVYGYLKADLKQMVDRIVDELEQEPHIKELYQSWGTAREKIWQTYSDQPIPLAPLSQQKELKRIKNMVITEAMKIGSHHFLLEESSAEETDIWIDRAVTEMGSIAGDERRGESERRDAADEPEDNELPGDNDIDFHAEWSDTYKVACQCLYGSDEKEPDFKEAFRLFSGEAEEGNALAMFDLGRMYADGLGREADPAKAHEWYGKALTAFVAAEQCAEERQRPYLQYRIGKMYAAGLGYELPVVPDEEGGDGKAVRDYEKAVAWFSRAVSADHKYAQYSLGGLYYRGQGVTQNYSQAFNLYQRSAEQGNPYASYEMAKMYRDGIGVAVNVENAESCFEQAFSGFCRLEAQSHDDKLQYRLGQMLHTGTGTVKDDRVAEAYWERAAQLGNMNAQYALGKLWLENGTGDQKQAVAWLEKAAEAEHASAQYALANIYLAGEAVAKDVTKATELFTRAAKQGHDYAAYQLGKQFLQGEETEKDVEAAIKWLKQSAAANNQYAQYSLGKLYLDGEKVEKDIRTAITYLKKSAAQNNAFAEYRLGRFYLLGEDVEADVKEAVQWLEQSASQGNQYAQYALGKLYLCGHEVPRNKEKALPYLEASAAQGNIYAQFLLDHLDSFYEPSVFLATTRLMHRLAQMFEEEKWKAGGSSMQVEGKLRSRIREKKKAMGHKSDDETPRQNLS</sequence>
<dbReference type="NCBIfam" id="NF041499">
    <property type="entry name" value="MobP3"/>
    <property type="match status" value="1"/>
</dbReference>
<dbReference type="PATRIC" id="fig|742734.4.peg.5577"/>
<dbReference type="InterPro" id="IPR041073">
    <property type="entry name" value="MobL"/>
</dbReference>
<evidence type="ECO:0000313" key="4">
    <source>
        <dbReference type="Proteomes" id="UP000037392"/>
    </source>
</evidence>
<keyword evidence="1" id="KW-0175">Coiled coil</keyword>
<dbReference type="Pfam" id="PF18555">
    <property type="entry name" value="MobL"/>
    <property type="match status" value="1"/>
</dbReference>
<dbReference type="AlphaFoldDB" id="A0A0J9E9Y4"/>
<dbReference type="InterPro" id="IPR048102">
    <property type="entry name" value="MobP3"/>
</dbReference>
<dbReference type="InterPro" id="IPR050767">
    <property type="entry name" value="Sel1_AlgK"/>
</dbReference>
<feature type="coiled-coil region" evidence="1">
    <location>
        <begin position="253"/>
        <end position="294"/>
    </location>
</feature>
<evidence type="ECO:0008006" key="5">
    <source>
        <dbReference type="Google" id="ProtNLM"/>
    </source>
</evidence>
<evidence type="ECO:0000313" key="3">
    <source>
        <dbReference type="EMBL" id="KMW12490.1"/>
    </source>
</evidence>
<feature type="region of interest" description="Disordered" evidence="2">
    <location>
        <begin position="397"/>
        <end position="426"/>
    </location>
</feature>
<dbReference type="PANTHER" id="PTHR11102">
    <property type="entry name" value="SEL-1-LIKE PROTEIN"/>
    <property type="match status" value="1"/>
</dbReference>
<dbReference type="RefSeq" id="WP_002571398.1">
    <property type="nucleotide sequence ID" value="NZ_KQ235886.1"/>
</dbReference>
<comment type="caution">
    <text evidence="3">The sequence shown here is derived from an EMBL/GenBank/DDBJ whole genome shotgun (WGS) entry which is preliminary data.</text>
</comment>
<feature type="compositionally biased region" description="Basic and acidic residues" evidence="2">
    <location>
        <begin position="400"/>
        <end position="413"/>
    </location>
</feature>
<dbReference type="Pfam" id="PF08238">
    <property type="entry name" value="Sel1"/>
    <property type="match status" value="12"/>
</dbReference>
<dbReference type="PANTHER" id="PTHR11102:SF160">
    <property type="entry name" value="ERAD-ASSOCIATED E3 UBIQUITIN-PROTEIN LIGASE COMPONENT HRD3"/>
    <property type="match status" value="1"/>
</dbReference>
<dbReference type="SMART" id="SM00671">
    <property type="entry name" value="SEL1"/>
    <property type="match status" value="11"/>
</dbReference>
<feature type="compositionally biased region" description="Basic residues" evidence="2">
    <location>
        <begin position="949"/>
        <end position="960"/>
    </location>
</feature>
<dbReference type="Gene3D" id="1.25.40.10">
    <property type="entry name" value="Tetratricopeptide repeat domain"/>
    <property type="match status" value="4"/>
</dbReference>
<dbReference type="InterPro" id="IPR006597">
    <property type="entry name" value="Sel1-like"/>
</dbReference>
<accession>A0A0J9E9Y4</accession>
<name>A0A0J9E9Y4_9FIRM</name>
<organism evidence="3 4">
    <name type="scientific">[Clostridium] citroniae WAL-19142</name>
    <dbReference type="NCBI Taxonomy" id="742734"/>
    <lineage>
        <taxon>Bacteria</taxon>
        <taxon>Bacillati</taxon>
        <taxon>Bacillota</taxon>
        <taxon>Clostridia</taxon>
        <taxon>Lachnospirales</taxon>
        <taxon>Lachnospiraceae</taxon>
        <taxon>Enterocloster</taxon>
    </lineage>
</organism>
<proteinExistence type="predicted"/>
<dbReference type="InterPro" id="IPR011990">
    <property type="entry name" value="TPR-like_helical_dom_sf"/>
</dbReference>
<evidence type="ECO:0000256" key="1">
    <source>
        <dbReference type="SAM" id="Coils"/>
    </source>
</evidence>
<feature type="region of interest" description="Disordered" evidence="2">
    <location>
        <begin position="937"/>
        <end position="973"/>
    </location>
</feature>
<dbReference type="SUPFAM" id="SSF81901">
    <property type="entry name" value="HCP-like"/>
    <property type="match status" value="4"/>
</dbReference>
<evidence type="ECO:0000256" key="2">
    <source>
        <dbReference type="SAM" id="MobiDB-lite"/>
    </source>
</evidence>
<gene>
    <name evidence="3" type="ORF">HMPREF9470_05215</name>
</gene>
<dbReference type="OrthoDB" id="2724739at2"/>
<dbReference type="Proteomes" id="UP000037392">
    <property type="component" value="Unassembled WGS sequence"/>
</dbReference>
<feature type="compositionally biased region" description="Acidic residues" evidence="2">
    <location>
        <begin position="414"/>
        <end position="426"/>
    </location>
</feature>
<reference evidence="3 4" key="1">
    <citation type="submission" date="2011-04" db="EMBL/GenBank/DDBJ databases">
        <title>The Genome Sequence of Clostridium citroniae WAL-19142.</title>
        <authorList>
            <consortium name="The Broad Institute Genome Sequencing Platform"/>
            <person name="Earl A."/>
            <person name="Ward D."/>
            <person name="Feldgarden M."/>
            <person name="Gevers D."/>
            <person name="Warren Y.A."/>
            <person name="Tyrrell K.L."/>
            <person name="Citron D.M."/>
            <person name="Goldstein E.J."/>
            <person name="Daigneault M."/>
            <person name="Allen-Vercoe E."/>
            <person name="Young S.K."/>
            <person name="Zeng Q."/>
            <person name="Gargeya S."/>
            <person name="Fitzgerald M."/>
            <person name="Haas B."/>
            <person name="Abouelleil A."/>
            <person name="Alvarado L."/>
            <person name="Arachchi H.M."/>
            <person name="Berlin A."/>
            <person name="Brown A."/>
            <person name="Chapman S.B."/>
            <person name="Chen Z."/>
            <person name="Dunbar C."/>
            <person name="Freedman E."/>
            <person name="Gearin G."/>
            <person name="Gellesch M."/>
            <person name="Goldberg J."/>
            <person name="Griggs A."/>
            <person name="Gujja S."/>
            <person name="Heilman E.R."/>
            <person name="Heiman D."/>
            <person name="Howarth C."/>
            <person name="Larson L."/>
            <person name="Lui A."/>
            <person name="MacDonald P.J."/>
            <person name="Mehta T."/>
            <person name="Montmayeur A."/>
            <person name="Murphy C."/>
            <person name="Neiman D."/>
            <person name="Pearson M."/>
            <person name="Priest M."/>
            <person name="Roberts A."/>
            <person name="Saif S."/>
            <person name="Shea T."/>
            <person name="Shenoy N."/>
            <person name="Sisk P."/>
            <person name="Stolte C."/>
            <person name="Sykes S."/>
            <person name="White J."/>
            <person name="Yandava C."/>
            <person name="Wortman J."/>
            <person name="Nusbaum C."/>
            <person name="Birren B."/>
        </authorList>
    </citation>
    <scope>NUCLEOTIDE SEQUENCE [LARGE SCALE GENOMIC DNA]</scope>
    <source>
        <strain evidence="3 4">WAL-19142</strain>
    </source>
</reference>
<feature type="compositionally biased region" description="Basic and acidic residues" evidence="2">
    <location>
        <begin position="961"/>
        <end position="973"/>
    </location>
</feature>
<protein>
    <recommendedName>
        <fullName evidence="5">Sel1 repeat family protein</fullName>
    </recommendedName>
</protein>